<accession>A0ABV7HP86</accession>
<dbReference type="EMBL" id="JBHRTL010000006">
    <property type="protein sequence ID" value="MFC3155714.1"/>
    <property type="molecule type" value="Genomic_DNA"/>
</dbReference>
<protein>
    <recommendedName>
        <fullName evidence="3">Replication initiation factor</fullName>
    </recommendedName>
</protein>
<proteinExistence type="predicted"/>
<sequence>MRYENKFWHREGNRFYQENKEVDLTGLRYLHSGVDTVKQLYNCLIRPDVLQSLQLSYDLADVYFEVGGVDWLITRSSKASGYQFILKNLDLGFVVLLKSFYADADISASHLKIECTPQLIADHTPASLTALIDQIAGLFCVQLVHAGISVHIATDVKGLVMPSDFEARLVAKAKRQFKFNTISNIQMELNETSVVYGAGQSYTFGSAGALQFCVYDKTAEAVKSDKIGFWEDVWSEVPATDFNGDFSDSARISEYEQGDQIHRIEARFHHSVINQFCWGTKLDDGSPLTIKNYIELVPHLTALWQYALNNFRLQYSTSYIDPIWQSLIQDVQYFCPSPKIHYRRQQKPPSDNSRRNVAFWLGNQIKLYSRARFTPAYVVSRLMASGLEADLAHYFNLKLYGESDALHSVLLEFVGDKMRTHLLQGVAA</sequence>
<evidence type="ECO:0000313" key="2">
    <source>
        <dbReference type="Proteomes" id="UP001595548"/>
    </source>
</evidence>
<reference evidence="2" key="1">
    <citation type="journal article" date="2019" name="Int. J. Syst. Evol. Microbiol.">
        <title>The Global Catalogue of Microorganisms (GCM) 10K type strain sequencing project: providing services to taxonomists for standard genome sequencing and annotation.</title>
        <authorList>
            <consortium name="The Broad Institute Genomics Platform"/>
            <consortium name="The Broad Institute Genome Sequencing Center for Infectious Disease"/>
            <person name="Wu L."/>
            <person name="Ma J."/>
        </authorList>
    </citation>
    <scope>NUCLEOTIDE SEQUENCE [LARGE SCALE GENOMIC DNA]</scope>
    <source>
        <strain evidence="2">KCTC 52141</strain>
    </source>
</reference>
<keyword evidence="2" id="KW-1185">Reference proteome</keyword>
<evidence type="ECO:0000313" key="1">
    <source>
        <dbReference type="EMBL" id="MFC3155714.1"/>
    </source>
</evidence>
<gene>
    <name evidence="1" type="ORF">ACFOEB_10925</name>
</gene>
<dbReference type="RefSeq" id="WP_382416568.1">
    <property type="nucleotide sequence ID" value="NZ_AP031500.1"/>
</dbReference>
<organism evidence="1 2">
    <name type="scientific">Gilvimarinus japonicus</name>
    <dbReference type="NCBI Taxonomy" id="1796469"/>
    <lineage>
        <taxon>Bacteria</taxon>
        <taxon>Pseudomonadati</taxon>
        <taxon>Pseudomonadota</taxon>
        <taxon>Gammaproteobacteria</taxon>
        <taxon>Cellvibrionales</taxon>
        <taxon>Cellvibrionaceae</taxon>
        <taxon>Gilvimarinus</taxon>
    </lineage>
</organism>
<comment type="caution">
    <text evidence="1">The sequence shown here is derived from an EMBL/GenBank/DDBJ whole genome shotgun (WGS) entry which is preliminary data.</text>
</comment>
<evidence type="ECO:0008006" key="3">
    <source>
        <dbReference type="Google" id="ProtNLM"/>
    </source>
</evidence>
<name>A0ABV7HP86_9GAMM</name>
<dbReference type="Proteomes" id="UP001595548">
    <property type="component" value="Unassembled WGS sequence"/>
</dbReference>